<dbReference type="InterPro" id="IPR015908">
    <property type="entry name" value="Allantoicase_dom"/>
</dbReference>
<dbReference type="RefSeq" id="WP_344450673.1">
    <property type="nucleotide sequence ID" value="NZ_BAAATZ010000009.1"/>
</dbReference>
<proteinExistence type="inferred from homology"/>
<protein>
    <recommendedName>
        <fullName evidence="2">Probable allantoicase</fullName>
        <ecNumber evidence="2">3.5.3.4</ecNumber>
    </recommendedName>
    <alternativeName>
        <fullName evidence="2">Allantoate amidinohydrolase</fullName>
    </alternativeName>
</protein>
<dbReference type="HAMAP" id="MF_00813">
    <property type="entry name" value="Allantoicase"/>
    <property type="match status" value="1"/>
</dbReference>
<comment type="similarity">
    <text evidence="1 2">Belongs to the allantoicase family.</text>
</comment>
<dbReference type="InterPro" id="IPR008979">
    <property type="entry name" value="Galactose-bd-like_sf"/>
</dbReference>
<dbReference type="Proteomes" id="UP001501842">
    <property type="component" value="Unassembled WGS sequence"/>
</dbReference>
<dbReference type="PANTHER" id="PTHR12045">
    <property type="entry name" value="ALLANTOICASE"/>
    <property type="match status" value="1"/>
</dbReference>
<dbReference type="Gene3D" id="2.60.120.260">
    <property type="entry name" value="Galactose-binding domain-like"/>
    <property type="match status" value="2"/>
</dbReference>
<dbReference type="InterPro" id="IPR005164">
    <property type="entry name" value="Allantoicase"/>
</dbReference>
<dbReference type="NCBIfam" id="TIGR02961">
    <property type="entry name" value="allantoicase"/>
    <property type="match status" value="1"/>
</dbReference>
<dbReference type="EC" id="3.5.3.4" evidence="2"/>
<evidence type="ECO:0000256" key="2">
    <source>
        <dbReference type="HAMAP-Rule" id="MF_00813"/>
    </source>
</evidence>
<keyword evidence="2" id="KW-0659">Purine metabolism</keyword>
<dbReference type="EMBL" id="BAAATZ010000009">
    <property type="protein sequence ID" value="GAA2725843.1"/>
    <property type="molecule type" value="Genomic_DNA"/>
</dbReference>
<dbReference type="Pfam" id="PF03561">
    <property type="entry name" value="Allantoicase"/>
    <property type="match status" value="2"/>
</dbReference>
<name>A0ABN3U8A2_9ACTN</name>
<feature type="domain" description="Allantoicase" evidence="3">
    <location>
        <begin position="182"/>
        <end position="306"/>
    </location>
</feature>
<evidence type="ECO:0000259" key="3">
    <source>
        <dbReference type="Pfam" id="PF03561"/>
    </source>
</evidence>
<reference evidence="4 5" key="1">
    <citation type="journal article" date="2019" name="Int. J. Syst. Evol. Microbiol.">
        <title>The Global Catalogue of Microorganisms (GCM) 10K type strain sequencing project: providing services to taxonomists for standard genome sequencing and annotation.</title>
        <authorList>
            <consortium name="The Broad Institute Genomics Platform"/>
            <consortium name="The Broad Institute Genome Sequencing Center for Infectious Disease"/>
            <person name="Wu L."/>
            <person name="Ma J."/>
        </authorList>
    </citation>
    <scope>NUCLEOTIDE SEQUENCE [LARGE SCALE GENOMIC DNA]</scope>
    <source>
        <strain evidence="4 5">JCM 8201</strain>
    </source>
</reference>
<gene>
    <name evidence="2 4" type="primary">alc</name>
    <name evidence="4" type="ORF">GCM10010439_26860</name>
</gene>
<evidence type="ECO:0000313" key="4">
    <source>
        <dbReference type="EMBL" id="GAA2725843.1"/>
    </source>
</evidence>
<dbReference type="PANTHER" id="PTHR12045:SF3">
    <property type="entry name" value="INACTIVE ALLANTOICASE-RELATED"/>
    <property type="match status" value="1"/>
</dbReference>
<keyword evidence="5" id="KW-1185">Reference proteome</keyword>
<organism evidence="4 5">
    <name type="scientific">Actinocorallia aurantiaca</name>
    <dbReference type="NCBI Taxonomy" id="46204"/>
    <lineage>
        <taxon>Bacteria</taxon>
        <taxon>Bacillati</taxon>
        <taxon>Actinomycetota</taxon>
        <taxon>Actinomycetes</taxon>
        <taxon>Streptosporangiales</taxon>
        <taxon>Thermomonosporaceae</taxon>
        <taxon>Actinocorallia</taxon>
    </lineage>
</organism>
<sequence>MFTDLIDLASRSLGGTVMYANDEFFAERENLINPFEPGYSAATFGHKGQVYDGWETRRRREPGHDHALLRLGASGLVHGVVVDTAHFKGNYPPEGSVEGCFLPGYPSVDELEKAEWFPLVPRSALEGDTRNHFEVASRRLVTHVRLSIYPDGGVARLRVHGEAVVDPGLLPDVFDLAAAEFGGTVTDWSDRFYGSPAKLLLPGLAANMGEGWETKRRRDSGNDWVEIALAAPGLPQLVELDTSHFKGNSPGTARVTASDGRELLPETPLQPDTRHRFRVTADKPVKAVRLDIHPDGGMARFRLYGSLKPKTRTALAERWARFQEPS</sequence>
<feature type="domain" description="Allantoicase" evidence="3">
    <location>
        <begin position="14"/>
        <end position="163"/>
    </location>
</feature>
<evidence type="ECO:0000313" key="5">
    <source>
        <dbReference type="Proteomes" id="UP001501842"/>
    </source>
</evidence>
<comment type="pathway">
    <text evidence="2">Nitrogen metabolism; (S)-allantoin degradation; (S)-ureidoglycolate from allantoate (aminidohydrolase route): step 1/1.</text>
</comment>
<comment type="catalytic activity">
    <reaction evidence="2">
        <text>allantoate + H2O = (S)-ureidoglycolate + urea</text>
        <dbReference type="Rhea" id="RHEA:11016"/>
        <dbReference type="ChEBI" id="CHEBI:15377"/>
        <dbReference type="ChEBI" id="CHEBI:16199"/>
        <dbReference type="ChEBI" id="CHEBI:17536"/>
        <dbReference type="ChEBI" id="CHEBI:57296"/>
        <dbReference type="EC" id="3.5.3.4"/>
    </reaction>
</comment>
<accession>A0ABN3U8A2</accession>
<evidence type="ECO:0000256" key="1">
    <source>
        <dbReference type="ARBA" id="ARBA00009242"/>
    </source>
</evidence>
<comment type="caution">
    <text evidence="4">The sequence shown here is derived from an EMBL/GenBank/DDBJ whole genome shotgun (WGS) entry which is preliminary data.</text>
</comment>
<dbReference type="SUPFAM" id="SSF49785">
    <property type="entry name" value="Galactose-binding domain-like"/>
    <property type="match status" value="2"/>
</dbReference>
<keyword evidence="2" id="KW-0378">Hydrolase</keyword>